<protein>
    <submittedName>
        <fullName evidence="2">Uncharacterized protein</fullName>
    </submittedName>
</protein>
<evidence type="ECO:0000256" key="1">
    <source>
        <dbReference type="SAM" id="Phobius"/>
    </source>
</evidence>
<sequence length="73" mass="8144">MKRIFLWLLGALLIALGLLVEAGMIGGFVALINSPVIILILLVVVFAVLIGNCIFKYGWNYTEEYDEKEDITL</sequence>
<dbReference type="AlphaFoldDB" id="A0A926IG37"/>
<dbReference type="RefSeq" id="WP_249334698.1">
    <property type="nucleotide sequence ID" value="NZ_JACRSY010000070.1"/>
</dbReference>
<accession>A0A926IG37</accession>
<organism evidence="2 3">
    <name type="scientific">Zhenhengia yiwuensis</name>
    <dbReference type="NCBI Taxonomy" id="2763666"/>
    <lineage>
        <taxon>Bacteria</taxon>
        <taxon>Bacillati</taxon>
        <taxon>Bacillota</taxon>
        <taxon>Clostridia</taxon>
        <taxon>Lachnospirales</taxon>
        <taxon>Lachnospiraceae</taxon>
        <taxon>Zhenhengia</taxon>
    </lineage>
</organism>
<gene>
    <name evidence="2" type="ORF">H8718_19480</name>
</gene>
<comment type="caution">
    <text evidence="2">The sequence shown here is derived from an EMBL/GenBank/DDBJ whole genome shotgun (WGS) entry which is preliminary data.</text>
</comment>
<keyword evidence="1" id="KW-1133">Transmembrane helix</keyword>
<keyword evidence="3" id="KW-1185">Reference proteome</keyword>
<name>A0A926IG37_9FIRM</name>
<reference evidence="2" key="1">
    <citation type="submission" date="2020-08" db="EMBL/GenBank/DDBJ databases">
        <title>Genome public.</title>
        <authorList>
            <person name="Liu C."/>
            <person name="Sun Q."/>
        </authorList>
    </citation>
    <scope>NUCLEOTIDE SEQUENCE</scope>
    <source>
        <strain evidence="2">NSJ-12</strain>
    </source>
</reference>
<dbReference type="EMBL" id="JACRSY010000070">
    <property type="protein sequence ID" value="MBC8581664.1"/>
    <property type="molecule type" value="Genomic_DNA"/>
</dbReference>
<dbReference type="Proteomes" id="UP000655830">
    <property type="component" value="Unassembled WGS sequence"/>
</dbReference>
<feature type="transmembrane region" description="Helical" evidence="1">
    <location>
        <begin position="32"/>
        <end position="55"/>
    </location>
</feature>
<keyword evidence="1" id="KW-0812">Transmembrane</keyword>
<proteinExistence type="predicted"/>
<evidence type="ECO:0000313" key="3">
    <source>
        <dbReference type="Proteomes" id="UP000655830"/>
    </source>
</evidence>
<keyword evidence="1" id="KW-0472">Membrane</keyword>
<evidence type="ECO:0000313" key="2">
    <source>
        <dbReference type="EMBL" id="MBC8581664.1"/>
    </source>
</evidence>